<dbReference type="STRING" id="387005.A0A183I7P7"/>
<dbReference type="EMBL" id="UZAJ01042802">
    <property type="protein sequence ID" value="VDP23696.1"/>
    <property type="molecule type" value="Genomic_DNA"/>
</dbReference>
<evidence type="ECO:0000313" key="2">
    <source>
        <dbReference type="EMBL" id="VDP23696.1"/>
    </source>
</evidence>
<reference evidence="2 3" key="2">
    <citation type="submission" date="2018-11" db="EMBL/GenBank/DDBJ databases">
        <authorList>
            <consortium name="Pathogen Informatics"/>
        </authorList>
    </citation>
    <scope>NUCLEOTIDE SEQUENCE [LARGE SCALE GENOMIC DNA]</scope>
</reference>
<reference evidence="4" key="1">
    <citation type="submission" date="2016-06" db="UniProtKB">
        <authorList>
            <consortium name="WormBaseParasite"/>
        </authorList>
    </citation>
    <scope>IDENTIFICATION</scope>
</reference>
<evidence type="ECO:0000256" key="1">
    <source>
        <dbReference type="SAM" id="MobiDB-lite"/>
    </source>
</evidence>
<keyword evidence="3" id="KW-1185">Reference proteome</keyword>
<name>A0A183I7P7_9BILA</name>
<proteinExistence type="predicted"/>
<dbReference type="AlphaFoldDB" id="A0A183I7P7"/>
<sequence>MDSDGERGLLAFEVPLCTSTPSSSVTSTRISALPNHNSQILPSFPTSSTLPISTGPMQNKAKCYVRSTSEYSRTMNHSEVGILLLSVDRDRFFDTFVFQDFNDRSGTVRSLPGHLAPQSSSTKDFVKATSSSFDHSRSNFTSNDEFARSCLMNSRTANVLQWEMPRRLSKNTRLTRPAPAPPALIGVKLKPPIPAPRRFPSLTKENKQ</sequence>
<organism evidence="4">
    <name type="scientific">Onchocerca flexuosa</name>
    <dbReference type="NCBI Taxonomy" id="387005"/>
    <lineage>
        <taxon>Eukaryota</taxon>
        <taxon>Metazoa</taxon>
        <taxon>Ecdysozoa</taxon>
        <taxon>Nematoda</taxon>
        <taxon>Chromadorea</taxon>
        <taxon>Rhabditida</taxon>
        <taxon>Spirurina</taxon>
        <taxon>Spiruromorpha</taxon>
        <taxon>Filarioidea</taxon>
        <taxon>Onchocercidae</taxon>
        <taxon>Onchocerca</taxon>
    </lineage>
</organism>
<dbReference type="Proteomes" id="UP000267606">
    <property type="component" value="Unassembled WGS sequence"/>
</dbReference>
<evidence type="ECO:0000313" key="4">
    <source>
        <dbReference type="WBParaSite" id="OFLC_0001577201-mRNA-1"/>
    </source>
</evidence>
<gene>
    <name evidence="2" type="ORF">OFLC_LOCUS15759</name>
</gene>
<accession>A0A183I7P7</accession>
<evidence type="ECO:0000313" key="3">
    <source>
        <dbReference type="Proteomes" id="UP000267606"/>
    </source>
</evidence>
<dbReference type="WBParaSite" id="OFLC_0001577201-mRNA-1">
    <property type="protein sequence ID" value="OFLC_0001577201-mRNA-1"/>
    <property type="gene ID" value="OFLC_0001577201"/>
</dbReference>
<feature type="region of interest" description="Disordered" evidence="1">
    <location>
        <begin position="172"/>
        <end position="208"/>
    </location>
</feature>
<protein>
    <submittedName>
        <fullName evidence="2 4">Uncharacterized protein</fullName>
    </submittedName>
</protein>